<dbReference type="Gene3D" id="1.10.10.10">
    <property type="entry name" value="Winged helix-like DNA-binding domain superfamily/Winged helix DNA-binding domain"/>
    <property type="match status" value="1"/>
</dbReference>
<reference evidence="2" key="1">
    <citation type="journal article" date="2020" name="bioRxiv">
        <title>A rank-normalized archaeal taxonomy based on genome phylogeny resolves widespread incomplete and uneven classifications.</title>
        <authorList>
            <person name="Rinke C."/>
            <person name="Chuvochina M."/>
            <person name="Mussig A.J."/>
            <person name="Chaumeil P.-A."/>
            <person name="Waite D.W."/>
            <person name="Whitman W.B."/>
            <person name="Parks D.H."/>
            <person name="Hugenholtz P."/>
        </authorList>
    </citation>
    <scope>NUCLEOTIDE SEQUENCE [LARGE SCALE GENOMIC DNA]</scope>
</reference>
<protein>
    <recommendedName>
        <fullName evidence="3">Transcriptional regulator</fullName>
    </recommendedName>
</protein>
<organism evidence="1 2">
    <name type="scientific">Candidatus Iainarchaeum sp</name>
    <dbReference type="NCBI Taxonomy" id="3101447"/>
    <lineage>
        <taxon>Archaea</taxon>
        <taxon>Candidatus Iainarchaeota</taxon>
        <taxon>Candidatus Iainarchaeia</taxon>
        <taxon>Candidatus Iainarchaeales</taxon>
        <taxon>Candidatus Iainarchaeaceae</taxon>
        <taxon>Candidatus Iainarchaeum</taxon>
    </lineage>
</organism>
<proteinExistence type="predicted"/>
<evidence type="ECO:0000313" key="1">
    <source>
        <dbReference type="EMBL" id="HIH09665.1"/>
    </source>
</evidence>
<accession>A0A7J4IZE9</accession>
<name>A0A7J4IZE9_9ARCH</name>
<dbReference type="SUPFAM" id="SSF46785">
    <property type="entry name" value="Winged helix' DNA-binding domain"/>
    <property type="match status" value="1"/>
</dbReference>
<dbReference type="AlphaFoldDB" id="A0A7J4IZE9"/>
<dbReference type="Proteomes" id="UP000565078">
    <property type="component" value="Unassembled WGS sequence"/>
</dbReference>
<dbReference type="InterPro" id="IPR036388">
    <property type="entry name" value="WH-like_DNA-bd_sf"/>
</dbReference>
<dbReference type="Pfam" id="PF25212">
    <property type="entry name" value="HVO_A0114"/>
    <property type="match status" value="1"/>
</dbReference>
<dbReference type="InterPro" id="IPR036390">
    <property type="entry name" value="WH_DNA-bd_sf"/>
</dbReference>
<evidence type="ECO:0008006" key="3">
    <source>
        <dbReference type="Google" id="ProtNLM"/>
    </source>
</evidence>
<dbReference type="EMBL" id="DUGC01000053">
    <property type="protein sequence ID" value="HIH09665.1"/>
    <property type="molecule type" value="Genomic_DNA"/>
</dbReference>
<comment type="caution">
    <text evidence="1">The sequence shown here is derived from an EMBL/GenBank/DDBJ whole genome shotgun (WGS) entry which is preliminary data.</text>
</comment>
<gene>
    <name evidence="1" type="ORF">HA254_03250</name>
</gene>
<evidence type="ECO:0000313" key="2">
    <source>
        <dbReference type="Proteomes" id="UP000565078"/>
    </source>
</evidence>
<sequence length="118" mass="13545">MKKKLIIKIRGSLDKDLKEIRNDPSKVPPNGSHTLYLKSVEDLYDLLSPKKLEMLQALLNYPESMKTVTEVSKKTKRKQEAISRDVTALSEHNLIEKIKQGRNVLLKAKYDTLEIQLA</sequence>